<proteinExistence type="predicted"/>
<evidence type="ECO:0000313" key="2">
    <source>
        <dbReference type="EMBL" id="AIF09486.1"/>
    </source>
</evidence>
<dbReference type="EMBL" id="KF900864">
    <property type="protein sequence ID" value="AIF09486.1"/>
    <property type="molecule type" value="Genomic_DNA"/>
</dbReference>
<reference evidence="2" key="1">
    <citation type="journal article" date="2014" name="Genome Biol. Evol.">
        <title>Pangenome evidence for extensive interdomain horizontal transfer affecting lineage core and shell genes in uncultured planktonic thaumarchaeota and euryarchaeota.</title>
        <authorList>
            <person name="Deschamps P."/>
            <person name="Zivanovic Y."/>
            <person name="Moreira D."/>
            <person name="Rodriguez-Valera F."/>
            <person name="Lopez-Garcia P."/>
        </authorList>
    </citation>
    <scope>NUCLEOTIDE SEQUENCE</scope>
</reference>
<keyword evidence="1" id="KW-0812">Transmembrane</keyword>
<name>A0A075GZW8_9ARCH</name>
<keyword evidence="1" id="KW-1133">Transmembrane helix</keyword>
<protein>
    <recommendedName>
        <fullName evidence="3">PDGLE domain-containing protein</fullName>
    </recommendedName>
</protein>
<organism evidence="2">
    <name type="scientific">uncultured marine thaumarchaeote KM3_37_D10</name>
    <dbReference type="NCBI Taxonomy" id="1456137"/>
    <lineage>
        <taxon>Archaea</taxon>
        <taxon>Nitrososphaerota</taxon>
        <taxon>environmental samples</taxon>
    </lineage>
</organism>
<accession>A0A075GZW8</accession>
<dbReference type="AlphaFoldDB" id="A0A075GZW8"/>
<evidence type="ECO:0000256" key="1">
    <source>
        <dbReference type="SAM" id="Phobius"/>
    </source>
</evidence>
<feature type="transmembrane region" description="Helical" evidence="1">
    <location>
        <begin position="79"/>
        <end position="99"/>
    </location>
</feature>
<keyword evidence="1" id="KW-0472">Membrane</keyword>
<sequence>MYKTLLLGALFMVIIGLSTAPAFAQYMGSGGTGGSGEGGVSYPKMSLEDTLELAKRKVEYAANNPASGSGTPYMDADGVLGASAIAAAIFGGIAGAFFFRGRSGKYAAQGRG</sequence>
<evidence type="ECO:0008006" key="3">
    <source>
        <dbReference type="Google" id="ProtNLM"/>
    </source>
</evidence>